<gene>
    <name evidence="1" type="ORF">CLPU_2c01410</name>
</gene>
<organism evidence="1 2">
    <name type="scientific">Gottschalkia purinilytica</name>
    <name type="common">Clostridium purinilyticum</name>
    <dbReference type="NCBI Taxonomy" id="1503"/>
    <lineage>
        <taxon>Bacteria</taxon>
        <taxon>Bacillati</taxon>
        <taxon>Bacillota</taxon>
        <taxon>Tissierellia</taxon>
        <taxon>Tissierellales</taxon>
        <taxon>Gottschalkiaceae</taxon>
        <taxon>Gottschalkia</taxon>
    </lineage>
</organism>
<keyword evidence="2" id="KW-1185">Reference proteome</keyword>
<name>A0A0L0WDY7_GOTPU</name>
<accession>A0A0L0WDY7</accession>
<proteinExistence type="predicted"/>
<dbReference type="RefSeq" id="WP_050354078.1">
    <property type="nucleotide sequence ID" value="NZ_LGSS01000002.1"/>
</dbReference>
<sequence>MRYIYINLGNLDTNKKTNLLNYYFDKSDLIIAYINREYENEIYNKIMKIDNIHEEKHDSLKSKLSIKVNDDVKKVMFNNDLFAYDIIKDSKIIVSLSDWEDFVIENIYDNDIKSLHDIGLDNKDFDVYDTPKETIITDFDENLINTLIDELKKI</sequence>
<comment type="caution">
    <text evidence="1">The sequence shown here is derived from an EMBL/GenBank/DDBJ whole genome shotgun (WGS) entry which is preliminary data.</text>
</comment>
<dbReference type="STRING" id="1503.CLPU_2c01410"/>
<reference evidence="2" key="1">
    <citation type="submission" date="2015-07" db="EMBL/GenBank/DDBJ databases">
        <title>Draft genome sequence of the purine-degrading Gottschalkia purinilyticum DSM 1384 (formerly Clostridium purinilyticum).</title>
        <authorList>
            <person name="Poehlein A."/>
            <person name="Schiel-Bengelsdorf B."/>
            <person name="Bengelsdorf F.R."/>
            <person name="Daniel R."/>
            <person name="Duerre P."/>
        </authorList>
    </citation>
    <scope>NUCLEOTIDE SEQUENCE [LARGE SCALE GENOMIC DNA]</scope>
    <source>
        <strain evidence="2">DSM 1384</strain>
    </source>
</reference>
<evidence type="ECO:0000313" key="2">
    <source>
        <dbReference type="Proteomes" id="UP000037267"/>
    </source>
</evidence>
<protein>
    <submittedName>
        <fullName evidence="1">Uncharacterized protein</fullName>
    </submittedName>
</protein>
<dbReference type="EMBL" id="LGSS01000002">
    <property type="protein sequence ID" value="KNF09689.1"/>
    <property type="molecule type" value="Genomic_DNA"/>
</dbReference>
<dbReference type="Proteomes" id="UP000037267">
    <property type="component" value="Unassembled WGS sequence"/>
</dbReference>
<evidence type="ECO:0000313" key="1">
    <source>
        <dbReference type="EMBL" id="KNF09689.1"/>
    </source>
</evidence>
<dbReference type="AlphaFoldDB" id="A0A0L0WDY7"/>